<reference evidence="3" key="1">
    <citation type="submission" date="2021-09" db="EMBL/GenBank/DDBJ databases">
        <authorList>
            <consortium name="AG Swart"/>
            <person name="Singh M."/>
            <person name="Singh A."/>
            <person name="Seah K."/>
            <person name="Emmerich C."/>
        </authorList>
    </citation>
    <scope>NUCLEOTIDE SEQUENCE</scope>
    <source>
        <strain evidence="3">ATCC30299</strain>
    </source>
</reference>
<dbReference type="SUPFAM" id="SSF54495">
    <property type="entry name" value="UBC-like"/>
    <property type="match status" value="1"/>
</dbReference>
<comment type="caution">
    <text evidence="3">The sequence shown here is derived from an EMBL/GenBank/DDBJ whole genome shotgun (WGS) entry which is preliminary data.</text>
</comment>
<dbReference type="Pfam" id="PF00179">
    <property type="entry name" value="UQ_con"/>
    <property type="match status" value="1"/>
</dbReference>
<evidence type="ECO:0000313" key="4">
    <source>
        <dbReference type="Proteomes" id="UP001162131"/>
    </source>
</evidence>
<feature type="compositionally biased region" description="Basic and acidic residues" evidence="1">
    <location>
        <begin position="405"/>
        <end position="422"/>
    </location>
</feature>
<feature type="domain" description="UBC core" evidence="2">
    <location>
        <begin position="54"/>
        <end position="122"/>
    </location>
</feature>
<name>A0AAU9J2B8_9CILI</name>
<evidence type="ECO:0000259" key="2">
    <source>
        <dbReference type="Pfam" id="PF00179"/>
    </source>
</evidence>
<dbReference type="InterPro" id="IPR016135">
    <property type="entry name" value="UBQ-conjugating_enzyme/RWD"/>
</dbReference>
<dbReference type="InterPro" id="IPR000608">
    <property type="entry name" value="UBC"/>
</dbReference>
<dbReference type="EMBL" id="CAJZBQ010000025">
    <property type="protein sequence ID" value="CAG9320361.1"/>
    <property type="molecule type" value="Genomic_DNA"/>
</dbReference>
<feature type="region of interest" description="Disordered" evidence="1">
    <location>
        <begin position="389"/>
        <end position="422"/>
    </location>
</feature>
<dbReference type="AlphaFoldDB" id="A0AAU9J2B8"/>
<proteinExistence type="predicted"/>
<dbReference type="CDD" id="cd00195">
    <property type="entry name" value="UBCc_UEV"/>
    <property type="match status" value="1"/>
</dbReference>
<organism evidence="3 4">
    <name type="scientific">Blepharisma stoltei</name>
    <dbReference type="NCBI Taxonomy" id="1481888"/>
    <lineage>
        <taxon>Eukaryota</taxon>
        <taxon>Sar</taxon>
        <taxon>Alveolata</taxon>
        <taxon>Ciliophora</taxon>
        <taxon>Postciliodesmatophora</taxon>
        <taxon>Heterotrichea</taxon>
        <taxon>Heterotrichida</taxon>
        <taxon>Blepharismidae</taxon>
        <taxon>Blepharisma</taxon>
    </lineage>
</organism>
<keyword evidence="4" id="KW-1185">Reference proteome</keyword>
<dbReference type="Proteomes" id="UP001162131">
    <property type="component" value="Unassembled WGS sequence"/>
</dbReference>
<sequence length="422" mass="48755">MSTLEHHTLEIQKKRFEKELKLIQRIGGDFRINTSESRFGHIIRVELHDKLLTGIPYESVVFEIYLEGKFPFQPPRVICETNFGFPSVSDGRDLLLNITKKKWAPSITSLDIINALPAYIAELHQKYLLGTQTEVGTFHLGDIHNIRQWENKEGMGCFFCTELGTENNKEQNARIIVITHSKFLELEPHIEPAIMGKIVSWATLQSINTILTNKSEPNQFVIEWKQIEDTPPFRQTFRTSQTNEVLELISQNTRRLNTVAKSISLSIPLINEAEVLPDRVKKMNIFQILKLIEEAEKNLTKLITLKAIDELMNLYQQAIEYFSAVNDEQYGIFLKRMHGLLANEAIQSILQRHPDEVIENYGPLFEEEKIEEKVLLERIRTSQTIELAEIREDQENTEMLNNSREPTEGEESGHSTDSEPRD</sequence>
<protein>
    <recommendedName>
        <fullName evidence="2">UBC core domain-containing protein</fullName>
    </recommendedName>
</protein>
<evidence type="ECO:0000256" key="1">
    <source>
        <dbReference type="SAM" id="MobiDB-lite"/>
    </source>
</evidence>
<evidence type="ECO:0000313" key="3">
    <source>
        <dbReference type="EMBL" id="CAG9320361.1"/>
    </source>
</evidence>
<gene>
    <name evidence="3" type="ORF">BSTOLATCC_MIC26278</name>
</gene>
<accession>A0AAU9J2B8</accession>
<dbReference type="Gene3D" id="3.10.110.10">
    <property type="entry name" value="Ubiquitin Conjugating Enzyme"/>
    <property type="match status" value="1"/>
</dbReference>